<proteinExistence type="predicted"/>
<organism evidence="1">
    <name type="scientific">Tanacetum cinerariifolium</name>
    <name type="common">Dalmatian daisy</name>
    <name type="synonym">Chrysanthemum cinerariifolium</name>
    <dbReference type="NCBI Taxonomy" id="118510"/>
    <lineage>
        <taxon>Eukaryota</taxon>
        <taxon>Viridiplantae</taxon>
        <taxon>Streptophyta</taxon>
        <taxon>Embryophyta</taxon>
        <taxon>Tracheophyta</taxon>
        <taxon>Spermatophyta</taxon>
        <taxon>Magnoliopsida</taxon>
        <taxon>eudicotyledons</taxon>
        <taxon>Gunneridae</taxon>
        <taxon>Pentapetalae</taxon>
        <taxon>asterids</taxon>
        <taxon>campanulids</taxon>
        <taxon>Asterales</taxon>
        <taxon>Asteraceae</taxon>
        <taxon>Asteroideae</taxon>
        <taxon>Anthemideae</taxon>
        <taxon>Anthemidinae</taxon>
        <taxon>Tanacetum</taxon>
    </lineage>
</organism>
<comment type="caution">
    <text evidence="1">The sequence shown here is derived from an EMBL/GenBank/DDBJ whole genome shotgun (WGS) entry which is preliminary data.</text>
</comment>
<feature type="non-terminal residue" evidence="1">
    <location>
        <position position="401"/>
    </location>
</feature>
<gene>
    <name evidence="1" type="ORF">Tci_383336</name>
</gene>
<protein>
    <submittedName>
        <fullName evidence="1">Uncharacterized protein</fullName>
    </submittedName>
</protein>
<reference evidence="1" key="1">
    <citation type="journal article" date="2019" name="Sci. Rep.">
        <title>Draft genome of Tanacetum cinerariifolium, the natural source of mosquito coil.</title>
        <authorList>
            <person name="Yamashiro T."/>
            <person name="Shiraishi A."/>
            <person name="Satake H."/>
            <person name="Nakayama K."/>
        </authorList>
    </citation>
    <scope>NUCLEOTIDE SEQUENCE</scope>
</reference>
<name>A0A699HK53_TANCI</name>
<sequence>MEFITGKMQDKTSSRHKSITESREMFTQIRKSSQLLPLYLKVKVDCKGCPFSLLPKWAASNERMFPPRLPPSSILRSECLISSDSLSTLLSSLFRAFSNSITLLLCLQIRGDPVWRTRVVSLTRAGLGSISLSSSYSSLVSVPRSLPWRKSLGREENVNFDLVRCYIFLSFIKAGTAKGVSLRVMNSHTGVDPFGARRGGLRAESNDSVFPHDQFYVALSRETTRRTTKVARLLLLASNNGKLAYKRCCSAEAIRFWSDFVFFFLYRCTTSDFKNGTFYKDAHDEHSVYVYRISLVFLQIRMGREAWPPRYETSQSLLPELLPSDQKLRGDGDMTVYSWCLYVLMCSKLKVPTKESLSNDCVVSDGDTRRHIDDHTLPSLDAPMTRDKSLPRKVNIFMWRY</sequence>
<dbReference type="AlphaFoldDB" id="A0A699HK53"/>
<evidence type="ECO:0000313" key="1">
    <source>
        <dbReference type="EMBL" id="GEY11362.1"/>
    </source>
</evidence>
<accession>A0A699HK53</accession>
<dbReference type="EMBL" id="BKCJ010152832">
    <property type="protein sequence ID" value="GEY11362.1"/>
    <property type="molecule type" value="Genomic_DNA"/>
</dbReference>